<dbReference type="FunFam" id="2.10.60.10:FF:000003">
    <property type="entry name" value="lymphocyte antigen 6E isoform X1"/>
    <property type="match status" value="1"/>
</dbReference>
<comment type="caution">
    <text evidence="7">The sequence shown here is derived from an EMBL/GenBank/DDBJ whole genome shotgun (WGS) entry which is preliminary data.</text>
</comment>
<evidence type="ECO:0000313" key="7">
    <source>
        <dbReference type="EMBL" id="RLW12955.1"/>
    </source>
</evidence>
<dbReference type="InterPro" id="IPR016054">
    <property type="entry name" value="LY6_UPA_recep-like"/>
</dbReference>
<evidence type="ECO:0000256" key="4">
    <source>
        <dbReference type="ARBA" id="ARBA00023136"/>
    </source>
</evidence>
<dbReference type="SMART" id="SM00134">
    <property type="entry name" value="LU"/>
    <property type="match status" value="1"/>
</dbReference>
<proteinExistence type="predicted"/>
<evidence type="ECO:0000256" key="3">
    <source>
        <dbReference type="ARBA" id="ARBA00022729"/>
    </source>
</evidence>
<gene>
    <name evidence="7" type="ORF">DV515_00000583</name>
</gene>
<sequence length="243" mass="26749">MPADLTDLQNPGNVCRDTGLEQLWNSPPDGVIPGADQEGLKKVSENHMDREIIQCRNDSCASLFQGLWCGKLPHEHSTPSGGFHVHLEPVKLLLLGWGIKPSLQTSSQSCWEDLLEMRTPLVTLLAAVLCVEQVYPFMCYTCKEQESNKDCLTISMCAEEDKHCVTVRRDVGTKPNKPKYVISKMCSPTCPATGQQQLQSSQNVSCCEKPLCNVNGVSRRQSSQGLMSLGVLAGLAYIFAYSL</sequence>
<dbReference type="CDD" id="cd23543">
    <property type="entry name" value="TFP_LU_ECD_Ly6E"/>
    <property type="match status" value="1"/>
</dbReference>
<name>A0A3L8T0G0_CHLGU</name>
<dbReference type="OrthoDB" id="6278121at2759"/>
<dbReference type="InterPro" id="IPR051110">
    <property type="entry name" value="Ly-6/neurotoxin-like_GPI-ap"/>
</dbReference>
<comment type="subcellular location">
    <subcellularLocation>
        <location evidence="1">Cell membrane</location>
    </subcellularLocation>
</comment>
<feature type="domain" description="UPAR/Ly6" evidence="6">
    <location>
        <begin position="137"/>
        <end position="225"/>
    </location>
</feature>
<keyword evidence="5" id="KW-0325">Glycoprotein</keyword>
<evidence type="ECO:0000256" key="5">
    <source>
        <dbReference type="ARBA" id="ARBA00023180"/>
    </source>
</evidence>
<dbReference type="GO" id="GO:0030550">
    <property type="term" value="F:acetylcholine receptor inhibitor activity"/>
    <property type="evidence" value="ECO:0007669"/>
    <property type="project" value="TreeGrafter"/>
</dbReference>
<dbReference type="InterPro" id="IPR035076">
    <property type="entry name" value="Toxin/TOLIP"/>
</dbReference>
<dbReference type="PANTHER" id="PTHR16983">
    <property type="entry name" value="UPAR/LY6 DOMAIN-CONTAINING PROTEIN"/>
    <property type="match status" value="1"/>
</dbReference>
<keyword evidence="3" id="KW-0732">Signal</keyword>
<dbReference type="EMBL" id="QUSF01000001">
    <property type="protein sequence ID" value="RLW12955.1"/>
    <property type="molecule type" value="Genomic_DNA"/>
</dbReference>
<dbReference type="PANTHER" id="PTHR16983:SF30">
    <property type="entry name" value="LYMPHOCYTE ANTIGEN 6 COMPLEX, LOCUS E-RELATED"/>
    <property type="match status" value="1"/>
</dbReference>
<dbReference type="Proteomes" id="UP000276834">
    <property type="component" value="Unassembled WGS sequence"/>
</dbReference>
<accession>A0A3L8T0G0</accession>
<evidence type="ECO:0000313" key="8">
    <source>
        <dbReference type="Proteomes" id="UP000276834"/>
    </source>
</evidence>
<organism evidence="7 8">
    <name type="scientific">Chloebia gouldiae</name>
    <name type="common">Gouldian finch</name>
    <name type="synonym">Erythrura gouldiae</name>
    <dbReference type="NCBI Taxonomy" id="44316"/>
    <lineage>
        <taxon>Eukaryota</taxon>
        <taxon>Metazoa</taxon>
        <taxon>Chordata</taxon>
        <taxon>Craniata</taxon>
        <taxon>Vertebrata</taxon>
        <taxon>Euteleostomi</taxon>
        <taxon>Archelosauria</taxon>
        <taxon>Archosauria</taxon>
        <taxon>Dinosauria</taxon>
        <taxon>Saurischia</taxon>
        <taxon>Theropoda</taxon>
        <taxon>Coelurosauria</taxon>
        <taxon>Aves</taxon>
        <taxon>Neognathae</taxon>
        <taxon>Neoaves</taxon>
        <taxon>Telluraves</taxon>
        <taxon>Australaves</taxon>
        <taxon>Passeriformes</taxon>
        <taxon>Passeroidea</taxon>
        <taxon>Passeridae</taxon>
        <taxon>Chloebia</taxon>
    </lineage>
</organism>
<keyword evidence="8" id="KW-1185">Reference proteome</keyword>
<protein>
    <recommendedName>
        <fullName evidence="6">UPAR/Ly6 domain-containing protein</fullName>
    </recommendedName>
</protein>
<evidence type="ECO:0000259" key="6">
    <source>
        <dbReference type="SMART" id="SM00134"/>
    </source>
</evidence>
<dbReference type="GO" id="GO:0030154">
    <property type="term" value="P:cell differentiation"/>
    <property type="evidence" value="ECO:0007669"/>
    <property type="project" value="UniProtKB-ARBA"/>
</dbReference>
<evidence type="ECO:0000256" key="2">
    <source>
        <dbReference type="ARBA" id="ARBA00022475"/>
    </source>
</evidence>
<dbReference type="SUPFAM" id="SSF57302">
    <property type="entry name" value="Snake toxin-like"/>
    <property type="match status" value="1"/>
</dbReference>
<keyword evidence="4" id="KW-0472">Membrane</keyword>
<reference evidence="7 8" key="1">
    <citation type="journal article" date="2018" name="Proc. R. Soc. B">
        <title>A non-coding region near Follistatin controls head colour polymorphism in the Gouldian finch.</title>
        <authorList>
            <person name="Toomey M.B."/>
            <person name="Marques C.I."/>
            <person name="Andrade P."/>
            <person name="Araujo P.M."/>
            <person name="Sabatino S."/>
            <person name="Gazda M.A."/>
            <person name="Afonso S."/>
            <person name="Lopes R.J."/>
            <person name="Corbo J.C."/>
            <person name="Carneiro M."/>
        </authorList>
    </citation>
    <scope>NUCLEOTIDE SEQUENCE [LARGE SCALE GENOMIC DNA]</scope>
    <source>
        <strain evidence="7">Red01</strain>
        <tissue evidence="7">Muscle</tissue>
    </source>
</reference>
<dbReference type="Pfam" id="PF00087">
    <property type="entry name" value="Toxin_TOLIP"/>
    <property type="match status" value="1"/>
</dbReference>
<dbReference type="InterPro" id="IPR045860">
    <property type="entry name" value="Snake_toxin-like_sf"/>
</dbReference>
<evidence type="ECO:0000256" key="1">
    <source>
        <dbReference type="ARBA" id="ARBA00004236"/>
    </source>
</evidence>
<dbReference type="AlphaFoldDB" id="A0A3L8T0G0"/>
<keyword evidence="2" id="KW-1003">Cell membrane</keyword>
<dbReference type="GO" id="GO:0005886">
    <property type="term" value="C:plasma membrane"/>
    <property type="evidence" value="ECO:0007669"/>
    <property type="project" value="UniProtKB-SubCell"/>
</dbReference>
<dbReference type="Gene3D" id="2.10.60.10">
    <property type="entry name" value="CD59"/>
    <property type="match status" value="1"/>
</dbReference>